<feature type="transmembrane region" description="Helical" evidence="1">
    <location>
        <begin position="88"/>
        <end position="104"/>
    </location>
</feature>
<protein>
    <submittedName>
        <fullName evidence="2">Uncharacterized protein</fullName>
    </submittedName>
</protein>
<keyword evidence="1" id="KW-1133">Transmembrane helix</keyword>
<accession>A0AA46GZM9</accession>
<dbReference type="EMBL" id="UFYA01000001">
    <property type="protein sequence ID" value="STD04312.1"/>
    <property type="molecule type" value="Genomic_DNA"/>
</dbReference>
<keyword evidence="1" id="KW-0812">Transmembrane</keyword>
<feature type="transmembrane region" description="Helical" evidence="1">
    <location>
        <begin position="36"/>
        <end position="54"/>
    </location>
</feature>
<reference evidence="2 3" key="1">
    <citation type="submission" date="2018-06" db="EMBL/GenBank/DDBJ databases">
        <authorList>
            <consortium name="Pathogen Informatics"/>
            <person name="Doyle S."/>
        </authorList>
    </citation>
    <scope>NUCLEOTIDE SEQUENCE [LARGE SCALE GENOMIC DNA]</scope>
    <source>
        <strain evidence="2 3">NCTC7915</strain>
    </source>
</reference>
<feature type="transmembrane region" description="Helical" evidence="1">
    <location>
        <begin position="145"/>
        <end position="164"/>
    </location>
</feature>
<organism evidence="2 3">
    <name type="scientific">Dermatophilus congolensis</name>
    <dbReference type="NCBI Taxonomy" id="1863"/>
    <lineage>
        <taxon>Bacteria</taxon>
        <taxon>Bacillati</taxon>
        <taxon>Actinomycetota</taxon>
        <taxon>Actinomycetes</taxon>
        <taxon>Micrococcales</taxon>
        <taxon>Dermatophilaceae</taxon>
        <taxon>Dermatophilus</taxon>
    </lineage>
</organism>
<evidence type="ECO:0000313" key="2">
    <source>
        <dbReference type="EMBL" id="STD04312.1"/>
    </source>
</evidence>
<dbReference type="AlphaFoldDB" id="A0AA46GZM9"/>
<dbReference type="RefSeq" id="WP_147279141.1">
    <property type="nucleotide sequence ID" value="NZ_UFYA01000001.1"/>
</dbReference>
<feature type="transmembrane region" description="Helical" evidence="1">
    <location>
        <begin position="208"/>
        <end position="227"/>
    </location>
</feature>
<proteinExistence type="predicted"/>
<feature type="transmembrane region" description="Helical" evidence="1">
    <location>
        <begin position="176"/>
        <end position="196"/>
    </location>
</feature>
<feature type="transmembrane region" description="Helical" evidence="1">
    <location>
        <begin position="239"/>
        <end position="261"/>
    </location>
</feature>
<comment type="caution">
    <text evidence="2">The sequence shown here is derived from an EMBL/GenBank/DDBJ whole genome shotgun (WGS) entry which is preliminary data.</text>
</comment>
<name>A0AA46GZM9_9MICO</name>
<evidence type="ECO:0000256" key="1">
    <source>
        <dbReference type="SAM" id="Phobius"/>
    </source>
</evidence>
<dbReference type="Proteomes" id="UP000254118">
    <property type="component" value="Unassembled WGS sequence"/>
</dbReference>
<feature type="transmembrane region" description="Helical" evidence="1">
    <location>
        <begin position="116"/>
        <end position="139"/>
    </location>
</feature>
<sequence length="270" mass="27118">MSESPDLVTWAVWPASMACFAVTVAAGVGIATGVPALMTLGVGVPMLMMANGWVRLLQLPSPRGTTGILVAAAVILVAGGWVTHRTHVSMLVAAIAVVLVLEFVHQLGRRDRRPRLVESVSSAVFGITVVASGSCFLILEGPVGHATSLGVVAATLVGVAADGLPGGLVSRGRAWVPAVVASVLGAVVGALVWLWVGPQGVGSDVWVAGLAGGLAGLGSFTLRLALCGLPTIAGFRARWAAGAASLLVTGVVAYGQAWVVLGSLVPLLSG</sequence>
<gene>
    <name evidence="2" type="ORF">NCTC7915_00235</name>
</gene>
<feature type="transmembrane region" description="Helical" evidence="1">
    <location>
        <begin position="7"/>
        <end position="30"/>
    </location>
</feature>
<evidence type="ECO:0000313" key="3">
    <source>
        <dbReference type="Proteomes" id="UP000254118"/>
    </source>
</evidence>
<feature type="transmembrane region" description="Helical" evidence="1">
    <location>
        <begin position="66"/>
        <end position="82"/>
    </location>
</feature>
<keyword evidence="1" id="KW-0472">Membrane</keyword>